<keyword evidence="2" id="KW-1133">Transmembrane helix</keyword>
<evidence type="ECO:0000313" key="5">
    <source>
        <dbReference type="Proteomes" id="UP000663831"/>
    </source>
</evidence>
<dbReference type="EMBL" id="CAJMWV010002473">
    <property type="protein sequence ID" value="CAE6463534.1"/>
    <property type="molecule type" value="Genomic_DNA"/>
</dbReference>
<gene>
    <name evidence="4" type="ORF">RDB_LOCUS78920</name>
</gene>
<organism evidence="4 5">
    <name type="scientific">Rhizoctonia solani</name>
    <dbReference type="NCBI Taxonomy" id="456999"/>
    <lineage>
        <taxon>Eukaryota</taxon>
        <taxon>Fungi</taxon>
        <taxon>Dikarya</taxon>
        <taxon>Basidiomycota</taxon>
        <taxon>Agaricomycotina</taxon>
        <taxon>Agaricomycetes</taxon>
        <taxon>Cantharellales</taxon>
        <taxon>Ceratobasidiaceae</taxon>
        <taxon>Rhizoctonia</taxon>
    </lineage>
</organism>
<feature type="compositionally biased region" description="Polar residues" evidence="1">
    <location>
        <begin position="1"/>
        <end position="19"/>
    </location>
</feature>
<evidence type="ECO:0000313" key="4">
    <source>
        <dbReference type="EMBL" id="CAE6463534.1"/>
    </source>
</evidence>
<dbReference type="InterPro" id="IPR008266">
    <property type="entry name" value="Tyr_kinase_AS"/>
</dbReference>
<dbReference type="InterPro" id="IPR000719">
    <property type="entry name" value="Prot_kinase_dom"/>
</dbReference>
<dbReference type="PANTHER" id="PTHR44167">
    <property type="entry name" value="OVARIAN-SPECIFIC SERINE/THREONINE-PROTEIN KINASE LOK-RELATED"/>
    <property type="match status" value="1"/>
</dbReference>
<reference evidence="4" key="1">
    <citation type="submission" date="2021-01" db="EMBL/GenBank/DDBJ databases">
        <authorList>
            <person name="Kaushik A."/>
        </authorList>
    </citation>
    <scope>NUCLEOTIDE SEQUENCE</scope>
    <source>
        <strain evidence="4">AG3-1AP</strain>
    </source>
</reference>
<dbReference type="Gene3D" id="1.10.510.10">
    <property type="entry name" value="Transferase(Phosphotransferase) domain 1"/>
    <property type="match status" value="1"/>
</dbReference>
<dbReference type="InterPro" id="IPR011009">
    <property type="entry name" value="Kinase-like_dom_sf"/>
</dbReference>
<feature type="transmembrane region" description="Helical" evidence="2">
    <location>
        <begin position="348"/>
        <end position="371"/>
    </location>
</feature>
<dbReference type="AlphaFoldDB" id="A0A8H3BTX5"/>
<name>A0A8H3BTX5_9AGAM</name>
<keyword evidence="2" id="KW-0472">Membrane</keyword>
<protein>
    <recommendedName>
        <fullName evidence="3">Protein kinase domain-containing protein</fullName>
    </recommendedName>
</protein>
<dbReference type="PROSITE" id="PS50011">
    <property type="entry name" value="PROTEIN_KINASE_DOM"/>
    <property type="match status" value="1"/>
</dbReference>
<dbReference type="GO" id="GO:0005634">
    <property type="term" value="C:nucleus"/>
    <property type="evidence" value="ECO:0007669"/>
    <property type="project" value="TreeGrafter"/>
</dbReference>
<feature type="domain" description="Protein kinase" evidence="3">
    <location>
        <begin position="1"/>
        <end position="373"/>
    </location>
</feature>
<dbReference type="PANTHER" id="PTHR44167:SF30">
    <property type="entry name" value="PHOSPHORYLASE KINASE"/>
    <property type="match status" value="1"/>
</dbReference>
<dbReference type="GO" id="GO:0004674">
    <property type="term" value="F:protein serine/threonine kinase activity"/>
    <property type="evidence" value="ECO:0007669"/>
    <property type="project" value="TreeGrafter"/>
</dbReference>
<evidence type="ECO:0000256" key="2">
    <source>
        <dbReference type="SAM" id="Phobius"/>
    </source>
</evidence>
<dbReference type="Proteomes" id="UP000663831">
    <property type="component" value="Unassembled WGS sequence"/>
</dbReference>
<dbReference type="SMART" id="SM00220">
    <property type="entry name" value="S_TKc"/>
    <property type="match status" value="1"/>
</dbReference>
<evidence type="ECO:0000256" key="1">
    <source>
        <dbReference type="SAM" id="MobiDB-lite"/>
    </source>
</evidence>
<dbReference type="GO" id="GO:0044773">
    <property type="term" value="P:mitotic DNA damage checkpoint signaling"/>
    <property type="evidence" value="ECO:0007669"/>
    <property type="project" value="TreeGrafter"/>
</dbReference>
<proteinExistence type="predicted"/>
<dbReference type="SUPFAM" id="SSF56112">
    <property type="entry name" value="Protein kinase-like (PK-like)"/>
    <property type="match status" value="1"/>
</dbReference>
<evidence type="ECO:0000259" key="3">
    <source>
        <dbReference type="PROSITE" id="PS50011"/>
    </source>
</evidence>
<dbReference type="PROSITE" id="PS00109">
    <property type="entry name" value="PROTEIN_KINASE_TYR"/>
    <property type="match status" value="1"/>
</dbReference>
<keyword evidence="2" id="KW-0812">Transmembrane</keyword>
<comment type="caution">
    <text evidence="4">The sequence shown here is derived from an EMBL/GenBank/DDBJ whole genome shotgun (WGS) entry which is preliminary data.</text>
</comment>
<dbReference type="OrthoDB" id="5987198at2759"/>
<dbReference type="GO" id="GO:0005524">
    <property type="term" value="F:ATP binding"/>
    <property type="evidence" value="ECO:0007669"/>
    <property type="project" value="InterPro"/>
</dbReference>
<sequence>MSQQSPQFFNIGITSSSPEQRTEAEERWVSYQPYLLSKGYQLRPRYRQDWVPSWKTNGKNSHDCEDKGDTLAIKVLDATRISDNTQVILKLRVPSSDDRLGQEEIDILQRFSSPEFKDDPSNHVVPCLDVFPIPGVPGGSFIVMPLLSKYNLPEFWDLAEVHDFLEQIFEGLDFLHRNDVVHCDIASSNVLMDARPLYAEPFHPFFQTRALDGQRPIYPTFLRSHKPVRYYYIDFGYGKWFKEGEEKKVLGWRAREQTPEQAEGIPYDPFLADIYQLGAIIRRDLIPRISTLRFLLPLARQMTHITPSKRPSLTAARREMNMHFAGLSGYQKRWPIVPLNVSFRHKCLFFLAGLTTEVVVFLKVLIQFIFLRN</sequence>
<accession>A0A8H3BTX5</accession>
<feature type="region of interest" description="Disordered" evidence="1">
    <location>
        <begin position="1"/>
        <end position="20"/>
    </location>
</feature>